<dbReference type="GO" id="GO:0009279">
    <property type="term" value="C:cell outer membrane"/>
    <property type="evidence" value="ECO:0007669"/>
    <property type="project" value="UniProtKB-SubCell"/>
</dbReference>
<evidence type="ECO:0000313" key="9">
    <source>
        <dbReference type="Proteomes" id="UP000249819"/>
    </source>
</evidence>
<dbReference type="InterPro" id="IPR011990">
    <property type="entry name" value="TPR-like_helical_dom_sf"/>
</dbReference>
<accession>A0A327WET5</accession>
<feature type="domain" description="SusD-like N-terminal" evidence="7">
    <location>
        <begin position="85"/>
        <end position="230"/>
    </location>
</feature>
<feature type="domain" description="RagB/SusD" evidence="6">
    <location>
        <begin position="311"/>
        <end position="609"/>
    </location>
</feature>
<comment type="caution">
    <text evidence="8">The sequence shown here is derived from an EMBL/GenBank/DDBJ whole genome shotgun (WGS) entry which is preliminary data.</text>
</comment>
<reference evidence="8 9" key="1">
    <citation type="submission" date="2018-06" db="EMBL/GenBank/DDBJ databases">
        <title>Genomic Encyclopedia of Archaeal and Bacterial Type Strains, Phase II (KMG-II): from individual species to whole genera.</title>
        <authorList>
            <person name="Goeker M."/>
        </authorList>
    </citation>
    <scope>NUCLEOTIDE SEQUENCE [LARGE SCALE GENOMIC DNA]</scope>
    <source>
        <strain evidence="8 9">DSM 29821</strain>
    </source>
</reference>
<keyword evidence="5" id="KW-0998">Cell outer membrane</keyword>
<evidence type="ECO:0000256" key="1">
    <source>
        <dbReference type="ARBA" id="ARBA00004442"/>
    </source>
</evidence>
<keyword evidence="4" id="KW-0472">Membrane</keyword>
<evidence type="ECO:0000313" key="8">
    <source>
        <dbReference type="EMBL" id="RAJ88071.1"/>
    </source>
</evidence>
<name>A0A327WET5_9BACT</name>
<comment type="similarity">
    <text evidence="2">Belongs to the SusD family.</text>
</comment>
<dbReference type="EMBL" id="QLMA01000001">
    <property type="protein sequence ID" value="RAJ88071.1"/>
    <property type="molecule type" value="Genomic_DNA"/>
</dbReference>
<dbReference type="InterPro" id="IPR033985">
    <property type="entry name" value="SusD-like_N"/>
</dbReference>
<keyword evidence="3" id="KW-0732">Signal</keyword>
<organism evidence="8 9">
    <name type="scientific">Chitinophaga dinghuensis</name>
    <dbReference type="NCBI Taxonomy" id="1539050"/>
    <lineage>
        <taxon>Bacteria</taxon>
        <taxon>Pseudomonadati</taxon>
        <taxon>Bacteroidota</taxon>
        <taxon>Chitinophagia</taxon>
        <taxon>Chitinophagales</taxon>
        <taxon>Chitinophagaceae</taxon>
        <taxon>Chitinophaga</taxon>
    </lineage>
</organism>
<dbReference type="AlphaFoldDB" id="A0A327WET5"/>
<dbReference type="PROSITE" id="PS51257">
    <property type="entry name" value="PROKAR_LIPOPROTEIN"/>
    <property type="match status" value="1"/>
</dbReference>
<evidence type="ECO:0000259" key="6">
    <source>
        <dbReference type="Pfam" id="PF07980"/>
    </source>
</evidence>
<dbReference type="InterPro" id="IPR012944">
    <property type="entry name" value="SusD_RagB_dom"/>
</dbReference>
<protein>
    <submittedName>
        <fullName evidence="8">Putative outer membrane starch-binding protein</fullName>
    </submittedName>
</protein>
<dbReference type="Proteomes" id="UP000249819">
    <property type="component" value="Unassembled WGS sequence"/>
</dbReference>
<keyword evidence="9" id="KW-1185">Reference proteome</keyword>
<gene>
    <name evidence="8" type="ORF">CLV59_101836</name>
</gene>
<evidence type="ECO:0000256" key="3">
    <source>
        <dbReference type="ARBA" id="ARBA00022729"/>
    </source>
</evidence>
<evidence type="ECO:0000256" key="4">
    <source>
        <dbReference type="ARBA" id="ARBA00023136"/>
    </source>
</evidence>
<comment type="subcellular location">
    <subcellularLocation>
        <location evidence="1">Cell outer membrane</location>
    </subcellularLocation>
</comment>
<dbReference type="Gene3D" id="1.25.40.390">
    <property type="match status" value="1"/>
</dbReference>
<dbReference type="Pfam" id="PF07980">
    <property type="entry name" value="SusD_RagB"/>
    <property type="match status" value="1"/>
</dbReference>
<dbReference type="Pfam" id="PF14322">
    <property type="entry name" value="SusD-like_3"/>
    <property type="match status" value="1"/>
</dbReference>
<dbReference type="SUPFAM" id="SSF48452">
    <property type="entry name" value="TPR-like"/>
    <property type="match status" value="1"/>
</dbReference>
<evidence type="ECO:0000256" key="2">
    <source>
        <dbReference type="ARBA" id="ARBA00006275"/>
    </source>
</evidence>
<sequence>MSRKNKIFLFLSFTTMLASCKNYLDIAPKEFYTENDLFADVAQAEKEVAVLYGDLNGDFDGTADGSILSLVCDEGYPTSLQAKASKYISGGWTSTNDDMRNFDQMYREIRIGYHFLENIDKVPIKNDNQTTQYKTVIIPRYKGEVKFLIAYYYFLLFEKYGGVPIVDHYYTVNQNDEALKLPRATVDKTVSFITKLCDEAAAALPQDYADQDIGRVTKGAALALKAKVLLYAASPLFNGGEIDNQAVTVDGTSVKNTILGVKNLDGTLIFNTTYNKEKWKLAIDAIKAVMDLGIYDLRADRAELFYKRDYKEVIWFRQGGPSNNWEANTMPNGTDYGGTGAISTPQEMVDAYEMKNGLAITTPGSGYSETGYVDTLMRVFRNRQWQTVKTTISKMYFNRDPRFYTDQYFNQMPLLGRNVITEFTKALGTNQDGWGKTGQSTRTGYYVQKWNDPTQNLKDRPNTNYRNYPFIRYADVLLWYAEALNEYYGPVTDAYTALNRVRSRVGMPGLPLTTADNTQQGLRKRIQNERRIELAYEGARYYDIRRWLIATAPEQMKMTGMNIMEGGDKFYARIPLLSGTRIFPVNYYLSPIPSSETAIMPTLTQNYGWGR</sequence>
<evidence type="ECO:0000256" key="5">
    <source>
        <dbReference type="ARBA" id="ARBA00023237"/>
    </source>
</evidence>
<proteinExistence type="inferred from homology"/>
<evidence type="ECO:0000259" key="7">
    <source>
        <dbReference type="Pfam" id="PF14322"/>
    </source>
</evidence>